<feature type="region of interest" description="Disordered" evidence="12">
    <location>
        <begin position="377"/>
        <end position="405"/>
    </location>
</feature>
<feature type="region of interest" description="Disordered" evidence="12">
    <location>
        <begin position="786"/>
        <end position="815"/>
    </location>
</feature>
<reference evidence="14" key="1">
    <citation type="submission" date="2024-06" db="EMBL/GenBank/DDBJ databases">
        <authorList>
            <person name="Liu X."/>
            <person name="Lenzi L."/>
            <person name="Haldenby T S."/>
            <person name="Uol C."/>
        </authorList>
    </citation>
    <scope>NUCLEOTIDE SEQUENCE</scope>
</reference>
<feature type="domain" description="C2H2-type" evidence="13">
    <location>
        <begin position="978"/>
        <end position="1005"/>
    </location>
</feature>
<dbReference type="EMBL" id="CAXLJL010000367">
    <property type="protein sequence ID" value="CAL5136939.1"/>
    <property type="molecule type" value="Genomic_DNA"/>
</dbReference>
<dbReference type="Proteomes" id="UP001497525">
    <property type="component" value="Unassembled WGS sequence"/>
</dbReference>
<dbReference type="InterPro" id="IPR036236">
    <property type="entry name" value="Znf_C2H2_sf"/>
</dbReference>
<evidence type="ECO:0000256" key="3">
    <source>
        <dbReference type="ARBA" id="ARBA00022723"/>
    </source>
</evidence>
<feature type="compositionally biased region" description="Basic and acidic residues" evidence="12">
    <location>
        <begin position="1782"/>
        <end position="1793"/>
    </location>
</feature>
<comment type="caution">
    <text evidence="14">The sequence shown here is derived from an EMBL/GenBank/DDBJ whole genome shotgun (WGS) entry which is preliminary data.</text>
</comment>
<feature type="compositionally biased region" description="Polar residues" evidence="12">
    <location>
        <begin position="1386"/>
        <end position="1397"/>
    </location>
</feature>
<feature type="compositionally biased region" description="Low complexity" evidence="12">
    <location>
        <begin position="1618"/>
        <end position="1632"/>
    </location>
</feature>
<evidence type="ECO:0000256" key="10">
    <source>
        <dbReference type="ARBA" id="ARBA00023242"/>
    </source>
</evidence>
<keyword evidence="4" id="KW-0677">Repeat</keyword>
<dbReference type="PROSITE" id="PS50157">
    <property type="entry name" value="ZINC_FINGER_C2H2_2"/>
    <property type="match status" value="4"/>
</dbReference>
<evidence type="ECO:0000256" key="12">
    <source>
        <dbReference type="SAM" id="MobiDB-lite"/>
    </source>
</evidence>
<evidence type="ECO:0000259" key="13">
    <source>
        <dbReference type="PROSITE" id="PS50157"/>
    </source>
</evidence>
<keyword evidence="7" id="KW-0805">Transcription regulation</keyword>
<feature type="compositionally biased region" description="Polar residues" evidence="12">
    <location>
        <begin position="116"/>
        <end position="126"/>
    </location>
</feature>
<dbReference type="GO" id="GO:0000981">
    <property type="term" value="F:DNA-binding transcription factor activity, RNA polymerase II-specific"/>
    <property type="evidence" value="ECO:0007669"/>
    <property type="project" value="TreeGrafter"/>
</dbReference>
<feature type="region of interest" description="Disordered" evidence="12">
    <location>
        <begin position="93"/>
        <end position="147"/>
    </location>
</feature>
<evidence type="ECO:0000256" key="8">
    <source>
        <dbReference type="ARBA" id="ARBA00023125"/>
    </source>
</evidence>
<evidence type="ECO:0000256" key="11">
    <source>
        <dbReference type="PROSITE-ProRule" id="PRU00042"/>
    </source>
</evidence>
<dbReference type="GO" id="GO:0000978">
    <property type="term" value="F:RNA polymerase II cis-regulatory region sequence-specific DNA binding"/>
    <property type="evidence" value="ECO:0007669"/>
    <property type="project" value="TreeGrafter"/>
</dbReference>
<keyword evidence="6" id="KW-0862">Zinc</keyword>
<feature type="region of interest" description="Disordered" evidence="12">
    <location>
        <begin position="1369"/>
        <end position="1424"/>
    </location>
</feature>
<dbReference type="Pfam" id="PF00096">
    <property type="entry name" value="zf-C2H2"/>
    <property type="match status" value="2"/>
</dbReference>
<feature type="compositionally biased region" description="Polar residues" evidence="12">
    <location>
        <begin position="1965"/>
        <end position="1982"/>
    </location>
</feature>
<feature type="compositionally biased region" description="Polar residues" evidence="12">
    <location>
        <begin position="490"/>
        <end position="505"/>
    </location>
</feature>
<evidence type="ECO:0000313" key="14">
    <source>
        <dbReference type="EMBL" id="CAL5136939.1"/>
    </source>
</evidence>
<feature type="region of interest" description="Disordered" evidence="12">
    <location>
        <begin position="471"/>
        <end position="571"/>
    </location>
</feature>
<feature type="compositionally biased region" description="Gly residues" evidence="12">
    <location>
        <begin position="1147"/>
        <end position="1164"/>
    </location>
</feature>
<sequence length="2254" mass="241367">MDNMDTDEDAKGVDYSSPVLTGDVGKENLSVPPAHYAPAQFGATEVKNPTNSTQDSANDRMRSVPTDPYPAPLPFMPISTTCDGRYQWQSIVNNSNPNNNGNNKNCNHSTTEKTTKNATGVKSSNQTSVTSVPTPVATEGSNTAGAGVTTESKVAGKHDINGETPSVPFIPSILGKFPQNLPIAVPEALNGLQAMQQQQLNTSTTNSSHCHMFSDWRSQQSQEDDDSATVGGVPVGTSAVVATVPADSATVVLGTGLPITIHKQACMYQVVVCTHVVEAFVSDVPCTASPEAMVAAAAFNAVRRWFTNPGTTANLANEFQPSQYWPSSAQPTSTTVAENSNPDPVNMNAAISQPSFAYRFPSQAQHQVPPITYPPAAHRGHHSSGYVPSSGPGQLVRGGKKRSHSQSSINDLFDIFSLTRSSQGSLNIVQAMRVSRSMASSTGGSYGHLSAASLGASPGATCGIRRTFSSNGNSAHTAPPAPFSDRSPFWSPNSPHSVSMGTATLPQFGFLPPTSGSTPNSGGSQKSSGSRDRAPYGHHTMLFPPLDQPSSRGPGVSTNPDWMTPNNTVSPSPSVSATAFQSAMAFAAAAAAVAAAASVETTSQSRQDYYPTPTTTQANSCSLTVPSSAAGLCNVAHSYSTPSFLFFKPPQGMLYPSKSPAQTTSQQASILSNPNCIKTGGKEEAAPVPMDIASESGLPRIPYGVPSPQQKSPGSICAPPSNPYPPIGTPFINPLHWPFGKVQLTEHSACSRRGRPSQTNEHIPYEWPNAWGQDSEAMRLAEIDRTGQSKQTARRQESVGRVANPGLSGTKRGGTNAFYPTLTRDLLRQHCAMNERIDYRKLAALSAGGGGAGGTAKLKNAVGLGQAQQPRMGFRQDERMGKEIWRVPESHHTVRRDPNREVSASSAAPSEGDEGECDEDEELDEDGRVPQEGDPDFVETSCHWSDCSLQFENQEELVKHINSEHIAGNKKSFVCLWRDCVRGTRPFKAQYMLVVHMRRHTGEKPHKCIFEGCTKRYSRLENLKTHLRSHTGEKPYQCEIPGCNKAFSNASDRAKHQNRTHSNEKPYTCKVDGCSKRYTDPSSLRKHVKTVHGAEVYANKKHKGESWSDRPCGGGATGIGGSAGGDGAGVYFRPGASHERRGDGNSRGRGTNRGGVGGGNSGGGEGFSFPRGCINSKGHGTSGPEDGILGCSAIPNCIGSNSYDMTPLPGYPSYPMGDASRNRRFAGLGPYSANPENAFPNTNSNYLWDASDPAARGGNSEVLTIGGPTVTHAGADYFLPTKYDYSCPPAYYQNPRQYAAQEVANYFNPSWSNVARPYELEAISSKNANYVSPHLGLRNHRNSTSTRAQSNVNRSDSFTVERFNRSSSVEHSSLWEPTSERRPQNRLHSTGTENYSTRAHVKSRAASTPRWRLNAPPGSSPDPACIILGAGDNRFMRGEEWKPQNTPLTAGTNDTNGVGIKASVANETSALVHDAYPSSTASGVGTPATTTTLSWTPSTPSFPSSQEMTKDFQMKVEQNSVQQWAPNAPVSGGAQGLEAQRMQALNESNTNPATAATVWSSVRDSHVGAECLRGVQPMCAQNEVKTESSFSNPCELEGVTKPVRPSQSCSPNERWEMGSGTASSGIGSGITSNARAPSVEGLVPSEPQPNAPAYPSHSSPDQLHSSEVAGQDRPPDSDCRHSFVGNRYSDQYASSPVDVPGRHSSPPCVQQQQQQQQNQQQSHQQPPRAHHQINQPPSGCPSQVDVERLSATSSQVSSGVGSMSSSNAGSGCGGGGGGGRTNTERRCTGDKHPINRSSLAEQSFNDPGTEKYTSDVSNEARNKMMFWQRRNAGALGQNQGGACGGECGASNYPAMNSLYTSAENPYNIPSQFSPSAAQHPCTRQWSSWLCPTPVDERNASVAQPNSHWKTENYAEGAQLGASSMTGMWYNQPAHFPCSAPASQSHIPTATPNNEKSKQDGHDSDAQLSTHRTTDTTANSAFGQENPYWSQYYRYPFSRTTGTHSEVVSQAGQANLPMNRINTDVSSNFYITNQTRSNPESACNEAHPQQQIYAPWFSGAPRISSTDTPEASTVSLNTVVSDRAQFRGGESGPQLPNSGMETLQRICDQTRPEAFRTPQPYDYTSFVSDNLYQTRNAYPPIPFQPRIAESQNMLLGNIPGSVNSSRFTGFPGSQAGVGQLTANESTNSGQQLTDNPHFPINTQNQLYSPSLQSIFEEVMPPNMVIPGCCDTISSNLVVCSMSSMDTAGVTFGTYN</sequence>
<feature type="compositionally biased region" description="Basic and acidic residues" evidence="12">
    <location>
        <begin position="1954"/>
        <end position="1964"/>
    </location>
</feature>
<dbReference type="InterPro" id="IPR013087">
    <property type="entry name" value="Znf_C2H2_type"/>
</dbReference>
<keyword evidence="3" id="KW-0479">Metal-binding</keyword>
<dbReference type="InterPro" id="IPR056436">
    <property type="entry name" value="Znf-C2H2_ZIC1-5/GLI1-3-like"/>
</dbReference>
<evidence type="ECO:0000256" key="4">
    <source>
        <dbReference type="ARBA" id="ARBA00022737"/>
    </source>
</evidence>
<feature type="compositionally biased region" description="Polar residues" evidence="12">
    <location>
        <begin position="1656"/>
        <end position="1665"/>
    </location>
</feature>
<keyword evidence="8" id="KW-0238">DNA-binding</keyword>
<dbReference type="PANTHER" id="PTHR45718">
    <property type="entry name" value="TRANSCRIPTIONAL ACTIVATOR CUBITUS INTERRUPTUS"/>
    <property type="match status" value="1"/>
</dbReference>
<feature type="region of interest" description="Disordered" evidence="12">
    <location>
        <begin position="1584"/>
        <end position="1815"/>
    </location>
</feature>
<evidence type="ECO:0000256" key="6">
    <source>
        <dbReference type="ARBA" id="ARBA00022833"/>
    </source>
</evidence>
<dbReference type="Gene3D" id="3.30.160.60">
    <property type="entry name" value="Classic Zinc Finger"/>
    <property type="match status" value="5"/>
</dbReference>
<dbReference type="PANTHER" id="PTHR45718:SF4">
    <property type="entry name" value="TRANSCRIPTIONAL ACTIVATOR CUBITUS INTERRUPTUS"/>
    <property type="match status" value="1"/>
</dbReference>
<evidence type="ECO:0000256" key="5">
    <source>
        <dbReference type="ARBA" id="ARBA00022771"/>
    </source>
</evidence>
<feature type="region of interest" description="Disordered" evidence="12">
    <location>
        <begin position="1479"/>
        <end position="1506"/>
    </location>
</feature>
<evidence type="ECO:0000256" key="7">
    <source>
        <dbReference type="ARBA" id="ARBA00023015"/>
    </source>
</evidence>
<keyword evidence="10" id="KW-0539">Nucleus</keyword>
<feature type="compositionally biased region" description="Low complexity" evidence="12">
    <location>
        <begin position="1750"/>
        <end position="1769"/>
    </location>
</feature>
<feature type="region of interest" description="Disordered" evidence="12">
    <location>
        <begin position="1"/>
        <end position="72"/>
    </location>
</feature>
<feature type="compositionally biased region" description="Acidic residues" evidence="12">
    <location>
        <begin position="911"/>
        <end position="925"/>
    </location>
</feature>
<feature type="compositionally biased region" description="Polar residues" evidence="12">
    <location>
        <begin position="1940"/>
        <end position="1953"/>
    </location>
</feature>
<dbReference type="FunFam" id="3.30.160.60:FF:000031">
    <property type="entry name" value="GLI family zinc finger 3"/>
    <property type="match status" value="1"/>
</dbReference>
<dbReference type="FunFam" id="3.30.160.60:FF:000019">
    <property type="entry name" value="GLI family zinc finger 3"/>
    <property type="match status" value="1"/>
</dbReference>
<feature type="compositionally biased region" description="Basic and acidic residues" evidence="12">
    <location>
        <begin position="1136"/>
        <end position="1146"/>
    </location>
</feature>
<gene>
    <name evidence="14" type="ORF">CDAUBV1_LOCUS11228</name>
</gene>
<feature type="compositionally biased region" description="Low complexity" evidence="12">
    <location>
        <begin position="1486"/>
        <end position="1505"/>
    </location>
</feature>
<feature type="domain" description="C2H2-type" evidence="13">
    <location>
        <begin position="1036"/>
        <end position="1066"/>
    </location>
</feature>
<dbReference type="SMART" id="SM00355">
    <property type="entry name" value="ZnF_C2H2"/>
    <property type="match status" value="5"/>
</dbReference>
<feature type="region of interest" description="Disordered" evidence="12">
    <location>
        <begin position="1102"/>
        <end position="1164"/>
    </location>
</feature>
<dbReference type="GO" id="GO:0008270">
    <property type="term" value="F:zinc ion binding"/>
    <property type="evidence" value="ECO:0007669"/>
    <property type="project" value="UniProtKB-KW"/>
</dbReference>
<feature type="compositionally biased region" description="Polar residues" evidence="12">
    <location>
        <begin position="1732"/>
        <end position="1741"/>
    </location>
</feature>
<evidence type="ECO:0000256" key="1">
    <source>
        <dbReference type="ARBA" id="ARBA00004123"/>
    </source>
</evidence>
<feature type="domain" description="C2H2-type" evidence="13">
    <location>
        <begin position="1067"/>
        <end position="1097"/>
    </location>
</feature>
<dbReference type="FunFam" id="3.30.160.60:FF:000048">
    <property type="entry name" value="GLI family zinc finger 3"/>
    <property type="match status" value="1"/>
</dbReference>
<feature type="compositionally biased region" description="Polar residues" evidence="12">
    <location>
        <begin position="1795"/>
        <end position="1806"/>
    </location>
</feature>
<feature type="compositionally biased region" description="Low complexity" evidence="12">
    <location>
        <begin position="93"/>
        <end position="107"/>
    </location>
</feature>
<evidence type="ECO:0000313" key="15">
    <source>
        <dbReference type="Proteomes" id="UP001497525"/>
    </source>
</evidence>
<feature type="region of interest" description="Disordered" evidence="12">
    <location>
        <begin position="886"/>
        <end position="937"/>
    </location>
</feature>
<dbReference type="SUPFAM" id="SSF57667">
    <property type="entry name" value="beta-beta-alpha zinc fingers"/>
    <property type="match status" value="3"/>
</dbReference>
<evidence type="ECO:0000256" key="9">
    <source>
        <dbReference type="ARBA" id="ARBA00023163"/>
    </source>
</evidence>
<protein>
    <recommendedName>
        <fullName evidence="13">C2H2-type domain-containing protein</fullName>
    </recommendedName>
</protein>
<feature type="compositionally biased region" description="Basic and acidic residues" evidence="12">
    <location>
        <begin position="886"/>
        <end position="900"/>
    </location>
</feature>
<organism evidence="14 15">
    <name type="scientific">Calicophoron daubneyi</name>
    <name type="common">Rumen fluke</name>
    <name type="synonym">Paramphistomum daubneyi</name>
    <dbReference type="NCBI Taxonomy" id="300641"/>
    <lineage>
        <taxon>Eukaryota</taxon>
        <taxon>Metazoa</taxon>
        <taxon>Spiralia</taxon>
        <taxon>Lophotrochozoa</taxon>
        <taxon>Platyhelminthes</taxon>
        <taxon>Trematoda</taxon>
        <taxon>Digenea</taxon>
        <taxon>Plagiorchiida</taxon>
        <taxon>Pronocephalata</taxon>
        <taxon>Paramphistomoidea</taxon>
        <taxon>Paramphistomidae</taxon>
        <taxon>Calicophoron</taxon>
    </lineage>
</organism>
<comment type="subcellular location">
    <subcellularLocation>
        <location evidence="1">Nucleus</location>
    </subcellularLocation>
</comment>
<dbReference type="FunFam" id="3.30.160.60:FF:000036">
    <property type="entry name" value="GLI family zinc finger 3"/>
    <property type="match status" value="1"/>
</dbReference>
<keyword evidence="5 11" id="KW-0863">Zinc-finger</keyword>
<dbReference type="PROSITE" id="PS00028">
    <property type="entry name" value="ZINC_FINGER_C2H2_1"/>
    <property type="match status" value="4"/>
</dbReference>
<keyword evidence="9" id="KW-0804">Transcription</keyword>
<feature type="compositionally biased region" description="Low complexity" evidence="12">
    <location>
        <begin position="127"/>
        <end position="136"/>
    </location>
</feature>
<dbReference type="GO" id="GO:0005634">
    <property type="term" value="C:nucleus"/>
    <property type="evidence" value="ECO:0007669"/>
    <property type="project" value="UniProtKB-SubCell"/>
</dbReference>
<evidence type="ECO:0000256" key="2">
    <source>
        <dbReference type="ARBA" id="ARBA00010831"/>
    </source>
</evidence>
<dbReference type="InterPro" id="IPR043359">
    <property type="entry name" value="GLI-like"/>
</dbReference>
<accession>A0AAV2TL46</accession>
<name>A0AAV2TL46_CALDB</name>
<feature type="region of interest" description="Disordered" evidence="12">
    <location>
        <begin position="1939"/>
        <end position="1982"/>
    </location>
</feature>
<feature type="compositionally biased region" description="Polar residues" evidence="12">
    <location>
        <begin position="548"/>
        <end position="561"/>
    </location>
</feature>
<feature type="compositionally biased region" description="Low complexity" evidence="12">
    <location>
        <begin position="512"/>
        <end position="524"/>
    </location>
</feature>
<feature type="domain" description="C2H2-type" evidence="13">
    <location>
        <begin position="1006"/>
        <end position="1035"/>
    </location>
</feature>
<dbReference type="Pfam" id="PF23561">
    <property type="entry name" value="zf-C2H2_15"/>
    <property type="match status" value="1"/>
</dbReference>
<feature type="compositionally biased region" description="Gly residues" evidence="12">
    <location>
        <begin position="1770"/>
        <end position="1780"/>
    </location>
</feature>
<feature type="compositionally biased region" description="Low complexity" evidence="12">
    <location>
        <begin position="1710"/>
        <end position="1725"/>
    </location>
</feature>
<feature type="compositionally biased region" description="Polar residues" evidence="12">
    <location>
        <begin position="47"/>
        <end position="56"/>
    </location>
</feature>
<proteinExistence type="inferred from homology"/>
<comment type="similarity">
    <text evidence="2">Belongs to the GLI C2H2-type zinc-finger protein family.</text>
</comment>
<feature type="compositionally biased region" description="Gly residues" evidence="12">
    <location>
        <begin position="1112"/>
        <end position="1128"/>
    </location>
</feature>